<sequence length="534" mass="58944">MTKQLYNHTGKLAAFIMRRERIRTPIWLLSLSILTCIVAVSFTEMYPSQQERQIIAETMKNPAMVAMLGQGYGLKNYTIGAMMANQMLLFTAIAVGIMSILFVARHTRADEEDGRIEMIRSLPVGRLSNLNATIYVSFGINVILALIIGLGLSVLNIESIDLGSSLLYGAALGATGIIFTAITALFAQLTESSRGTIGFSITILLISYLIRAIGDVSNETLSWFSPFGWVLGSEVYVNNYWWPIVLTIGVAFVLVIISLYLNAIRDLEAGFIPAKPGRKQASHFLQSPFGLAVRLQRIGIIAWGIGLFILGASYGSILGDLESFFANNEMMVKMLTPVEGFSLTEQFLSTLMKVIAMMCTIPPLMAMFKLKGEEKQNRTEHLLSRAISRSQVMGSYFIVSIISGFVMLSLAAIGLALAGNAVMKETISFSTFYSAAIVYLPAMWIMIGVAILFIGFAPKFSGLTWMYLTYSFFVIYLGGLFQLPKWMSNLTPFGYIPRLPVEEVDFVKFSILVVVAIVLMILGFIGYNKRDIHG</sequence>
<organism evidence="2 3">
    <name type="scientific">Bacillus cereus</name>
    <dbReference type="NCBI Taxonomy" id="1396"/>
    <lineage>
        <taxon>Bacteria</taxon>
        <taxon>Bacillati</taxon>
        <taxon>Bacillota</taxon>
        <taxon>Bacilli</taxon>
        <taxon>Bacillales</taxon>
        <taxon>Bacillaceae</taxon>
        <taxon>Bacillus</taxon>
        <taxon>Bacillus cereus group</taxon>
    </lineage>
</organism>
<comment type="caution">
    <text evidence="2">The sequence shown here is derived from an EMBL/GenBank/DDBJ whole genome shotgun (WGS) entry which is preliminary data.</text>
</comment>
<keyword evidence="1" id="KW-0812">Transmembrane</keyword>
<evidence type="ECO:0000313" key="2">
    <source>
        <dbReference type="EMBL" id="PFR98226.1"/>
    </source>
</evidence>
<feature type="transmembrane region" description="Helical" evidence="1">
    <location>
        <begin position="298"/>
        <end position="317"/>
    </location>
</feature>
<gene>
    <name evidence="2" type="ORF">COK38_19125</name>
</gene>
<feature type="transmembrane region" description="Helical" evidence="1">
    <location>
        <begin position="196"/>
        <end position="214"/>
    </location>
</feature>
<feature type="transmembrane region" description="Helical" evidence="1">
    <location>
        <begin position="26"/>
        <end position="43"/>
    </location>
</feature>
<reference evidence="2 3" key="1">
    <citation type="submission" date="2017-09" db="EMBL/GenBank/DDBJ databases">
        <title>Large-scale bioinformatics analysis of Bacillus genomes uncovers conserved roles of natural products in bacterial physiology.</title>
        <authorList>
            <consortium name="Agbiome Team Llc"/>
            <person name="Bleich R.M."/>
            <person name="Grubbs K.J."/>
            <person name="Santa Maria K.C."/>
            <person name="Allen S.E."/>
            <person name="Farag S."/>
            <person name="Shank E.A."/>
            <person name="Bowers A."/>
        </authorList>
    </citation>
    <scope>NUCLEOTIDE SEQUENCE [LARGE SCALE GENOMIC DNA]</scope>
    <source>
        <strain evidence="2 3">AFS067272</strain>
    </source>
</reference>
<keyword evidence="1" id="KW-0472">Membrane</keyword>
<proteinExistence type="predicted"/>
<dbReference type="EMBL" id="NVBO01000220">
    <property type="protein sequence ID" value="PFR98226.1"/>
    <property type="molecule type" value="Genomic_DNA"/>
</dbReference>
<feature type="transmembrane region" description="Helical" evidence="1">
    <location>
        <begin position="87"/>
        <end position="106"/>
    </location>
</feature>
<feature type="transmembrane region" description="Helical" evidence="1">
    <location>
        <begin position="127"/>
        <end position="154"/>
    </location>
</feature>
<keyword evidence="1" id="KW-1133">Transmembrane helix</keyword>
<feature type="transmembrane region" description="Helical" evidence="1">
    <location>
        <begin position="240"/>
        <end position="261"/>
    </location>
</feature>
<feature type="transmembrane region" description="Helical" evidence="1">
    <location>
        <begin position="431"/>
        <end position="455"/>
    </location>
</feature>
<feature type="transmembrane region" description="Helical" evidence="1">
    <location>
        <begin position="467"/>
        <end position="486"/>
    </location>
</feature>
<feature type="transmembrane region" description="Helical" evidence="1">
    <location>
        <begin position="347"/>
        <end position="368"/>
    </location>
</feature>
<protein>
    <submittedName>
        <fullName evidence="2">ABC transporter permease</fullName>
    </submittedName>
</protein>
<accession>A0AA44Q7Z8</accession>
<evidence type="ECO:0000313" key="3">
    <source>
        <dbReference type="Proteomes" id="UP000226357"/>
    </source>
</evidence>
<dbReference type="Proteomes" id="UP000226357">
    <property type="component" value="Unassembled WGS sequence"/>
</dbReference>
<feature type="transmembrane region" description="Helical" evidence="1">
    <location>
        <begin position="506"/>
        <end position="527"/>
    </location>
</feature>
<evidence type="ECO:0000256" key="1">
    <source>
        <dbReference type="SAM" id="Phobius"/>
    </source>
</evidence>
<name>A0AA44Q7Z8_BACCE</name>
<dbReference type="RefSeq" id="WP_098523539.1">
    <property type="nucleotide sequence ID" value="NZ_NUYJ01000101.1"/>
</dbReference>
<feature type="transmembrane region" description="Helical" evidence="1">
    <location>
        <begin position="395"/>
        <end position="419"/>
    </location>
</feature>
<dbReference type="AlphaFoldDB" id="A0AA44Q7Z8"/>
<feature type="transmembrane region" description="Helical" evidence="1">
    <location>
        <begin position="166"/>
        <end position="189"/>
    </location>
</feature>